<evidence type="ECO:0000256" key="1">
    <source>
        <dbReference type="SAM" id="Phobius"/>
    </source>
</evidence>
<reference evidence="2" key="1">
    <citation type="submission" date="2020-09" db="EMBL/GenBank/DDBJ databases">
        <title>Genome-Enabled Discovery of Anthraquinone Biosynthesis in Senna tora.</title>
        <authorList>
            <person name="Kang S.-H."/>
            <person name="Pandey R.P."/>
            <person name="Lee C.-M."/>
            <person name="Sim J.-S."/>
            <person name="Jeong J.-T."/>
            <person name="Choi B.-S."/>
            <person name="Jung M."/>
            <person name="Ginzburg D."/>
            <person name="Zhao K."/>
            <person name="Won S.Y."/>
            <person name="Oh T.-J."/>
            <person name="Yu Y."/>
            <person name="Kim N.-H."/>
            <person name="Lee O.R."/>
            <person name="Lee T.-H."/>
            <person name="Bashyal P."/>
            <person name="Kim T.-S."/>
            <person name="Lee W.-H."/>
            <person name="Kawkins C."/>
            <person name="Kim C.-K."/>
            <person name="Kim J.S."/>
            <person name="Ahn B.O."/>
            <person name="Rhee S.Y."/>
            <person name="Sohng J.K."/>
        </authorList>
    </citation>
    <scope>NUCLEOTIDE SEQUENCE</scope>
    <source>
        <tissue evidence="2">Leaf</tissue>
    </source>
</reference>
<feature type="transmembrane region" description="Helical" evidence="1">
    <location>
        <begin position="36"/>
        <end position="54"/>
    </location>
</feature>
<dbReference type="Proteomes" id="UP000634136">
    <property type="component" value="Unassembled WGS sequence"/>
</dbReference>
<protein>
    <submittedName>
        <fullName evidence="2">Uncharacterized protein</fullName>
    </submittedName>
</protein>
<keyword evidence="1" id="KW-1133">Transmembrane helix</keyword>
<keyword evidence="1" id="KW-0812">Transmembrane</keyword>
<keyword evidence="3" id="KW-1185">Reference proteome</keyword>
<accession>A0A834U276</accession>
<proteinExistence type="predicted"/>
<dbReference type="EMBL" id="JAAIUW010000005">
    <property type="protein sequence ID" value="KAF7831586.1"/>
    <property type="molecule type" value="Genomic_DNA"/>
</dbReference>
<sequence length="93" mass="10108">MCQSKSAHLESLSEIIDPIFLFNGAGFAFNFDTQTLLSTVSVLAAITLSLFLGLKGDPVPCERCGGNGNSLYVYGVLNDLLFLTMIYQCIEVH</sequence>
<evidence type="ECO:0000313" key="2">
    <source>
        <dbReference type="EMBL" id="KAF7831586.1"/>
    </source>
</evidence>
<organism evidence="2 3">
    <name type="scientific">Senna tora</name>
    <dbReference type="NCBI Taxonomy" id="362788"/>
    <lineage>
        <taxon>Eukaryota</taxon>
        <taxon>Viridiplantae</taxon>
        <taxon>Streptophyta</taxon>
        <taxon>Embryophyta</taxon>
        <taxon>Tracheophyta</taxon>
        <taxon>Spermatophyta</taxon>
        <taxon>Magnoliopsida</taxon>
        <taxon>eudicotyledons</taxon>
        <taxon>Gunneridae</taxon>
        <taxon>Pentapetalae</taxon>
        <taxon>rosids</taxon>
        <taxon>fabids</taxon>
        <taxon>Fabales</taxon>
        <taxon>Fabaceae</taxon>
        <taxon>Caesalpinioideae</taxon>
        <taxon>Cassia clade</taxon>
        <taxon>Senna</taxon>
    </lineage>
</organism>
<dbReference type="AlphaFoldDB" id="A0A834U276"/>
<comment type="caution">
    <text evidence="2">The sequence shown here is derived from an EMBL/GenBank/DDBJ whole genome shotgun (WGS) entry which is preliminary data.</text>
</comment>
<name>A0A834U276_9FABA</name>
<evidence type="ECO:0000313" key="3">
    <source>
        <dbReference type="Proteomes" id="UP000634136"/>
    </source>
</evidence>
<dbReference type="OrthoDB" id="542764at2759"/>
<keyword evidence="1" id="KW-0472">Membrane</keyword>
<gene>
    <name evidence="2" type="ORF">G2W53_013919</name>
</gene>